<evidence type="ECO:0000256" key="17">
    <source>
        <dbReference type="PROSITE-ProRule" id="PRU00146"/>
    </source>
</evidence>
<keyword evidence="13" id="KW-0238">DNA-binding</keyword>
<dbReference type="CDD" id="cd15489">
    <property type="entry name" value="PHD_SF"/>
    <property type="match status" value="1"/>
</dbReference>
<dbReference type="CDD" id="cd04369">
    <property type="entry name" value="Bromodomain"/>
    <property type="match status" value="1"/>
</dbReference>
<evidence type="ECO:0000256" key="16">
    <source>
        <dbReference type="PROSITE-ProRule" id="PRU00035"/>
    </source>
</evidence>
<organism evidence="25 26">
    <name type="scientific">Thraustotheca clavata</name>
    <dbReference type="NCBI Taxonomy" id="74557"/>
    <lineage>
        <taxon>Eukaryota</taxon>
        <taxon>Sar</taxon>
        <taxon>Stramenopiles</taxon>
        <taxon>Oomycota</taxon>
        <taxon>Saprolegniomycetes</taxon>
        <taxon>Saprolegniales</taxon>
        <taxon>Achlyaceae</taxon>
        <taxon>Thraustotheca</taxon>
    </lineage>
</organism>
<evidence type="ECO:0000313" key="25">
    <source>
        <dbReference type="EMBL" id="OQS02588.1"/>
    </source>
</evidence>
<keyword evidence="2" id="KW-0597">Phosphoprotein</keyword>
<dbReference type="SMART" id="SM00317">
    <property type="entry name" value="SET"/>
    <property type="match status" value="1"/>
</dbReference>
<feature type="region of interest" description="Disordered" evidence="19">
    <location>
        <begin position="2071"/>
        <end position="2090"/>
    </location>
</feature>
<dbReference type="InterPro" id="IPR003616">
    <property type="entry name" value="Post-SET_dom"/>
</dbReference>
<feature type="region of interest" description="Disordered" evidence="19">
    <location>
        <begin position="1089"/>
        <end position="1124"/>
    </location>
</feature>
<evidence type="ECO:0000256" key="8">
    <source>
        <dbReference type="ARBA" id="ARBA00022771"/>
    </source>
</evidence>
<evidence type="ECO:0000259" key="23">
    <source>
        <dbReference type="PROSITE" id="PS50868"/>
    </source>
</evidence>
<dbReference type="Pfam" id="PF00439">
    <property type="entry name" value="Bromodomain"/>
    <property type="match status" value="1"/>
</dbReference>
<evidence type="ECO:0000256" key="4">
    <source>
        <dbReference type="ARBA" id="ARBA00022679"/>
    </source>
</evidence>
<comment type="subcellular location">
    <subcellularLocation>
        <location evidence="1">Nucleus</location>
    </subcellularLocation>
</comment>
<dbReference type="GO" id="GO:0005654">
    <property type="term" value="C:nucleoplasm"/>
    <property type="evidence" value="ECO:0007669"/>
    <property type="project" value="UniProtKB-ARBA"/>
</dbReference>
<dbReference type="Gene3D" id="3.30.160.360">
    <property type="match status" value="1"/>
</dbReference>
<dbReference type="Pfam" id="PF00856">
    <property type="entry name" value="SET"/>
    <property type="match status" value="1"/>
</dbReference>
<dbReference type="InterPro" id="IPR001214">
    <property type="entry name" value="SET_dom"/>
</dbReference>
<dbReference type="InterPro" id="IPR046341">
    <property type="entry name" value="SET_dom_sf"/>
</dbReference>
<evidence type="ECO:0000256" key="18">
    <source>
        <dbReference type="SAM" id="Coils"/>
    </source>
</evidence>
<dbReference type="PROSITE" id="PS50280">
    <property type="entry name" value="SET"/>
    <property type="match status" value="1"/>
</dbReference>
<protein>
    <submittedName>
        <fullName evidence="25">Histone-lysine N-methyltransferase</fullName>
    </submittedName>
</protein>
<keyword evidence="11" id="KW-0805">Transcription regulation</keyword>
<dbReference type="SMART" id="SM00297">
    <property type="entry name" value="BROMO"/>
    <property type="match status" value="1"/>
</dbReference>
<keyword evidence="14" id="KW-0804">Transcription</keyword>
<dbReference type="SUPFAM" id="SSF57903">
    <property type="entry name" value="FYVE/PHD zinc finger"/>
    <property type="match status" value="5"/>
</dbReference>
<dbReference type="InterPro" id="IPR001965">
    <property type="entry name" value="Znf_PHD"/>
</dbReference>
<dbReference type="PROSITE" id="PS51805">
    <property type="entry name" value="EPHD"/>
    <property type="match status" value="1"/>
</dbReference>
<keyword evidence="7" id="KW-0677">Repeat</keyword>
<accession>A0A1V9ZX48</accession>
<dbReference type="Pfam" id="PF05964">
    <property type="entry name" value="FYRN"/>
    <property type="match status" value="1"/>
</dbReference>
<feature type="domain" description="Bromo" evidence="20">
    <location>
        <begin position="950"/>
        <end position="1014"/>
    </location>
</feature>
<dbReference type="SMART" id="SM00541">
    <property type="entry name" value="FYRN"/>
    <property type="match status" value="1"/>
</dbReference>
<evidence type="ECO:0000256" key="7">
    <source>
        <dbReference type="ARBA" id="ARBA00022737"/>
    </source>
</evidence>
<dbReference type="Pfam" id="PF05965">
    <property type="entry name" value="FYRC"/>
    <property type="match status" value="1"/>
</dbReference>
<dbReference type="SMART" id="SM00508">
    <property type="entry name" value="PostSET"/>
    <property type="match status" value="1"/>
</dbReference>
<feature type="region of interest" description="Disordered" evidence="19">
    <location>
        <begin position="1613"/>
        <end position="1643"/>
    </location>
</feature>
<feature type="compositionally biased region" description="Polar residues" evidence="19">
    <location>
        <begin position="106"/>
        <end position="116"/>
    </location>
</feature>
<evidence type="ECO:0000256" key="13">
    <source>
        <dbReference type="ARBA" id="ARBA00023125"/>
    </source>
</evidence>
<feature type="compositionally biased region" description="Low complexity" evidence="19">
    <location>
        <begin position="83"/>
        <end position="96"/>
    </location>
</feature>
<name>A0A1V9ZX48_9STRA</name>
<dbReference type="InterPro" id="IPR019787">
    <property type="entry name" value="Znf_PHD-finger"/>
</dbReference>
<keyword evidence="8 17" id="KW-0863">Zinc-finger</keyword>
<gene>
    <name evidence="25" type="ORF">THRCLA_12221</name>
</gene>
<evidence type="ECO:0000256" key="14">
    <source>
        <dbReference type="ARBA" id="ARBA00023163"/>
    </source>
</evidence>
<evidence type="ECO:0000256" key="9">
    <source>
        <dbReference type="ARBA" id="ARBA00022833"/>
    </source>
</evidence>
<feature type="compositionally biased region" description="Basic residues" evidence="19">
    <location>
        <begin position="354"/>
        <end position="365"/>
    </location>
</feature>
<keyword evidence="9" id="KW-0862">Zinc</keyword>
<comment type="caution">
    <text evidence="25">The sequence shown here is derived from an EMBL/GenBank/DDBJ whole genome shotgun (WGS) entry which is preliminary data.</text>
</comment>
<feature type="domain" description="PHD-type" evidence="21">
    <location>
        <begin position="1225"/>
        <end position="1275"/>
    </location>
</feature>
<evidence type="ECO:0000256" key="10">
    <source>
        <dbReference type="ARBA" id="ARBA00022853"/>
    </source>
</evidence>
<dbReference type="InterPro" id="IPR003888">
    <property type="entry name" value="FYrich_N"/>
</dbReference>
<dbReference type="PROSITE" id="PS51542">
    <property type="entry name" value="FYRN"/>
    <property type="match status" value="1"/>
</dbReference>
<evidence type="ECO:0000259" key="24">
    <source>
        <dbReference type="PROSITE" id="PS51805"/>
    </source>
</evidence>
<evidence type="ECO:0000256" key="6">
    <source>
        <dbReference type="ARBA" id="ARBA00022723"/>
    </source>
</evidence>
<dbReference type="InterPro" id="IPR019786">
    <property type="entry name" value="Zinc_finger_PHD-type_CS"/>
</dbReference>
<feature type="compositionally biased region" description="Acidic residues" evidence="19">
    <location>
        <begin position="379"/>
        <end position="389"/>
    </location>
</feature>
<dbReference type="GO" id="GO:0003677">
    <property type="term" value="F:DNA binding"/>
    <property type="evidence" value="ECO:0007669"/>
    <property type="project" value="UniProtKB-KW"/>
</dbReference>
<sequence>MQRSCEECRQVVAAGDQAELCCAACRGMFHAPCVRSKRRSKSWQCSKCSGKKPERGLLLAEAVNKIIQGDEDDFEELWDQIQAPPHSSAPSSPLSSLRDDPEEKLSSPTPSRTTENAGAIPLEPLEDDVPIRTNGVCSACGLTTIPEMHIMSCNTCHISTAHTLCMQNINPSRWQCSNCVESIRDQGSRRNARQRIVRPDQVIIPLDEPLDDATVVLCDNCSGEFSMAHLGMREVPSGHWYCVHCDVTSHPDVMDVYQIDSQPVPTPKPARATKKMTKQALKREVVIDLALDDDSDGTVTKAKPGRKRKRDISPASAEPVVPRGKGGKRAPKEIVVPPPATPRKQTTPTSATAKSKKTASKRPKVTKPTTPPPPPPPQSEEDEPEDDPLNEQVARQPLRIVIPEPLTEKPKRIDDTKQLKALHRIVGRSVVVRLHEEEPWAIGEVIAFDPHRILFRVDFKDASQQWLPLHVLPTAVGTNINVFVQMTNDTWWPAQKMELNEVAKLLFPTGKEEMEALVLIYAPAFPTSYQTGDWPHDVCVWAPLASLRCFDMFLQQQQSSNDDPKYREAIQLAYQSNERYIAIVKDAHERLSRNIQKHFQDKRWIGKQVSIVNYDTHSTYTGWITKMEKTNYYWLETDHQANLMVQLPAPSLKSSTHSTCWSWICPLSYVELSMQWFLDPEVILDLKVSPEHPAPQPAPIVDLGMPKDEEAPKCSMCLFPLSSGTLISCTKCNIATHKSCVSPPYQRFPFKDKGGAELIPDLELPYVCADCRTCDGCGLDANDQSSWFVFEARLARVYLCRACSVEYANKQYCPVCYKVYTSGFCADLLQCTSCELWAHCSCEPDPDPVYHQSTPKMNEMSSLAEYATVAAASLLDYTITLPDPNDVCPDDIPTDKLKRKWMDDRFARGLLFDLKYDPRVLAKYECASCRQARFYKLLHSLGVEDKYGLFSQPVTLDIAPTYFDVIKCPMDLSTIAKNVKERKYVHGLGADFRDHFELMCLNAVTFNSKERDFVIWREAWRYYNAGARLLRQLLPSAQLVPNGKYTENILAAAKRQLPTNSAIVAKEDSQSLTGGNGVLLKNKAMDDVQSTPMHSPLPQSGHSTPAPNGAEENKDGQSQASHSAPDSAIVVRSDMYNFQTDLGTVPKPYSCMANVVATLSMAQAHILCWLDACIVCCSTGAHEKMIFCVDCGEAYHQFCLHPPLDLSINELKSTKLQAFWRCPNCKVCELCGTNKEESKLLVCDVCERGCHTFCLSPKLHDVPSTGFVCGNCIDCETCHKSQEMTTWSPSINVCMDCMDEVTKESLTCCRKPRIRHPTGECNVCPGCQKKWSESETLIQCDGCQSWVHPACDNISEEILLSLTEDSEYYCPLCRKKQRKHLKAFRKAWNLQLNIALIQEKRLEISQLWQSQGAYRETMRQYDYWRQFAPVYLYILRLGEECLKALAGRRISFLVQPPTTGISEAMIPVALRQAASRYLRFKRYARGPRASHRRQQRKKQHFFSVEGVEENPKAIAHIVSEAIGAASFLACCTWLYGTKKVSMFTAGLLASHEIPPTLSDTLVEKNAVSVESEVASIKAEYARRRQNRLEEIEARKAREKNAIAAVTTAAASNVTEVKNDPEKLEKPAEPPRKVLEPETPPNKELANMTITQPLRSWTKWDSLGLGDFSDPRMCGMCREFGDDPVSGRLIYADFDQWIHVNCVAWSSEVYEDSYGVLKMCQKARFRSRTNRCAVCNLNGATVGCHGLRCQLNYHFKCSLGHLVFTKGNQAFCTQHDHWRTFLKKSQERKRKLNEDQVQVQVARKRPKTEVLSSPSSENEVEIIGEASAVSVCVRDIVDEIVGSIEHRLDTPALDPTRFLMTEHEPIAKAKRLSKAQLSKGVSYRVGALTVHNLGKIEIGSSAFHTTSTIYPIGYRSTRIFWSAVNDQERCLYECEITTKTLQSGIKQPVFQITPVDDMEHPIQGKTPNEAVNELRRRIIALYETQQVFNTGWNPFSRRKTWFSYGLIGDHFFGLTIPVIGAALEALSTAPTCAIYDPVTNPQPYVFCHTLPTETMFDQARSDVSRQLSIREHAKRSSGSIRTDGYHGWQQSKQIKPLTKQRRVGLSKHADEPVSGNGKPVVDLEQLPIAMQYRELRKRPFHERLEVRKSRIHGYGLFVKEVIAEGKMIVEYQGQAIRQKVADIREKRYEEMGIGSCYMFRLDTDTIVDATRTGNLARFINHSCEPKANARIITIDGNEKKIIIFAKKTLHVGDEVTYDYKFPIEDEAIRCDCGAANCIGRMN</sequence>
<dbReference type="InterPro" id="IPR011011">
    <property type="entry name" value="Znf_FYVE_PHD"/>
</dbReference>
<dbReference type="InterPro" id="IPR036427">
    <property type="entry name" value="Bromodomain-like_sf"/>
</dbReference>
<evidence type="ECO:0000256" key="12">
    <source>
        <dbReference type="ARBA" id="ARBA00023117"/>
    </source>
</evidence>
<evidence type="ECO:0000256" key="15">
    <source>
        <dbReference type="ARBA" id="ARBA00023242"/>
    </source>
</evidence>
<evidence type="ECO:0000256" key="11">
    <source>
        <dbReference type="ARBA" id="ARBA00023015"/>
    </source>
</evidence>
<evidence type="ECO:0000259" key="21">
    <source>
        <dbReference type="PROSITE" id="PS50016"/>
    </source>
</evidence>
<dbReference type="Gene3D" id="3.30.40.10">
    <property type="entry name" value="Zinc/RING finger domain, C3HC4 (zinc finger)"/>
    <property type="match status" value="7"/>
</dbReference>
<feature type="domain" description="PHD-type" evidence="21">
    <location>
        <begin position="1321"/>
        <end position="1376"/>
    </location>
</feature>
<dbReference type="GO" id="GO:0016279">
    <property type="term" value="F:protein-lysine N-methyltransferase activity"/>
    <property type="evidence" value="ECO:0007669"/>
    <property type="project" value="UniProtKB-ARBA"/>
</dbReference>
<evidence type="ECO:0000256" key="2">
    <source>
        <dbReference type="ARBA" id="ARBA00022553"/>
    </source>
</evidence>
<dbReference type="Gene3D" id="1.20.920.10">
    <property type="entry name" value="Bromodomain-like"/>
    <property type="match status" value="1"/>
</dbReference>
<feature type="domain" description="Post-SET" evidence="23">
    <location>
        <begin position="2265"/>
        <end position="2281"/>
    </location>
</feature>
<keyword evidence="26" id="KW-1185">Reference proteome</keyword>
<dbReference type="GO" id="GO:0032259">
    <property type="term" value="P:methylation"/>
    <property type="evidence" value="ECO:0007669"/>
    <property type="project" value="UniProtKB-KW"/>
</dbReference>
<dbReference type="InterPro" id="IPR001487">
    <property type="entry name" value="Bromodomain"/>
</dbReference>
<evidence type="ECO:0000259" key="22">
    <source>
        <dbReference type="PROSITE" id="PS50280"/>
    </source>
</evidence>
<reference evidence="25 26" key="1">
    <citation type="journal article" date="2014" name="Genome Biol. Evol.">
        <title>The secreted proteins of Achlya hypogyna and Thraustotheca clavata identify the ancestral oomycete secretome and reveal gene acquisitions by horizontal gene transfer.</title>
        <authorList>
            <person name="Misner I."/>
            <person name="Blouin N."/>
            <person name="Leonard G."/>
            <person name="Richards T.A."/>
            <person name="Lane C.E."/>
        </authorList>
    </citation>
    <scope>NUCLEOTIDE SEQUENCE [LARGE SCALE GENOMIC DNA]</scope>
    <source>
        <strain evidence="25 26">ATCC 34112</strain>
    </source>
</reference>
<dbReference type="InterPro" id="IPR003889">
    <property type="entry name" value="FYrich_C"/>
</dbReference>
<keyword evidence="3 25" id="KW-0489">Methyltransferase</keyword>
<feature type="coiled-coil region" evidence="18">
    <location>
        <begin position="1581"/>
        <end position="1608"/>
    </location>
</feature>
<dbReference type="SUPFAM" id="SSF47370">
    <property type="entry name" value="Bromodomain"/>
    <property type="match status" value="1"/>
</dbReference>
<feature type="domain" description="PHD-type" evidence="24">
    <location>
        <begin position="1670"/>
        <end position="1775"/>
    </location>
</feature>
<dbReference type="PANTHER" id="PTHR45888:SF5">
    <property type="entry name" value="D4, ISOFORM A"/>
    <property type="match status" value="1"/>
</dbReference>
<keyword evidence="5" id="KW-0949">S-adenosyl-L-methionine</keyword>
<evidence type="ECO:0000256" key="1">
    <source>
        <dbReference type="ARBA" id="ARBA00004123"/>
    </source>
</evidence>
<evidence type="ECO:0000256" key="5">
    <source>
        <dbReference type="ARBA" id="ARBA00022691"/>
    </source>
</evidence>
<feature type="compositionally biased region" description="Pro residues" evidence="19">
    <location>
        <begin position="369"/>
        <end position="378"/>
    </location>
</feature>
<dbReference type="InterPro" id="IPR034732">
    <property type="entry name" value="EPHD"/>
</dbReference>
<evidence type="ECO:0000313" key="26">
    <source>
        <dbReference type="Proteomes" id="UP000243217"/>
    </source>
</evidence>
<feature type="compositionally biased region" description="Basic and acidic residues" evidence="19">
    <location>
        <begin position="1616"/>
        <end position="1635"/>
    </location>
</feature>
<keyword evidence="6" id="KW-0479">Metal-binding</keyword>
<dbReference type="Gene3D" id="2.170.270.10">
    <property type="entry name" value="SET domain"/>
    <property type="match status" value="1"/>
</dbReference>
<feature type="domain" description="SET" evidence="22">
    <location>
        <begin position="2141"/>
        <end position="2259"/>
    </location>
</feature>
<dbReference type="PROSITE" id="PS01359">
    <property type="entry name" value="ZF_PHD_1"/>
    <property type="match status" value="1"/>
</dbReference>
<keyword evidence="18" id="KW-0175">Coiled coil</keyword>
<dbReference type="Pfam" id="PF00628">
    <property type="entry name" value="PHD"/>
    <property type="match status" value="3"/>
</dbReference>
<evidence type="ECO:0000256" key="3">
    <source>
        <dbReference type="ARBA" id="ARBA00022603"/>
    </source>
</evidence>
<proteinExistence type="predicted"/>
<dbReference type="PANTHER" id="PTHR45888">
    <property type="entry name" value="HL01030P-RELATED"/>
    <property type="match status" value="1"/>
</dbReference>
<dbReference type="GO" id="GO:0140938">
    <property type="term" value="F:histone H3 methyltransferase activity"/>
    <property type="evidence" value="ECO:0007669"/>
    <property type="project" value="UniProtKB-ARBA"/>
</dbReference>
<keyword evidence="10" id="KW-0156">Chromatin regulator</keyword>
<feature type="region of interest" description="Disordered" evidence="19">
    <location>
        <begin position="295"/>
        <end position="413"/>
    </location>
</feature>
<dbReference type="STRING" id="74557.A0A1V9ZX48"/>
<dbReference type="GO" id="GO:0008270">
    <property type="term" value="F:zinc ion binding"/>
    <property type="evidence" value="ECO:0007669"/>
    <property type="project" value="UniProtKB-KW"/>
</dbReference>
<feature type="domain" description="PHD-type" evidence="21">
    <location>
        <begin position="1170"/>
        <end position="1228"/>
    </location>
</feature>
<evidence type="ECO:0000256" key="19">
    <source>
        <dbReference type="SAM" id="MobiDB-lite"/>
    </source>
</evidence>
<dbReference type="SMART" id="SM00249">
    <property type="entry name" value="PHD"/>
    <property type="match status" value="8"/>
</dbReference>
<dbReference type="CDD" id="cd10518">
    <property type="entry name" value="SET_SETD1-like"/>
    <property type="match status" value="1"/>
</dbReference>
<dbReference type="InterPro" id="IPR013083">
    <property type="entry name" value="Znf_RING/FYVE/PHD"/>
</dbReference>
<dbReference type="EMBL" id="JNBS01001108">
    <property type="protein sequence ID" value="OQS02588.1"/>
    <property type="molecule type" value="Genomic_DNA"/>
</dbReference>
<dbReference type="PROSITE" id="PS50868">
    <property type="entry name" value="POST_SET"/>
    <property type="match status" value="1"/>
</dbReference>
<dbReference type="PROSITE" id="PS50014">
    <property type="entry name" value="BROMODOMAIN_2"/>
    <property type="match status" value="1"/>
</dbReference>
<evidence type="ECO:0000259" key="20">
    <source>
        <dbReference type="PROSITE" id="PS50014"/>
    </source>
</evidence>
<dbReference type="OrthoDB" id="308383at2759"/>
<keyword evidence="4 25" id="KW-0808">Transferase</keyword>
<keyword evidence="12 16" id="KW-0103">Bromodomain</keyword>
<dbReference type="PROSITE" id="PS51543">
    <property type="entry name" value="FYRC"/>
    <property type="match status" value="1"/>
</dbReference>
<dbReference type="SUPFAM" id="SSF82199">
    <property type="entry name" value="SET domain"/>
    <property type="match status" value="1"/>
</dbReference>
<dbReference type="PROSITE" id="PS50016">
    <property type="entry name" value="ZF_PHD_2"/>
    <property type="match status" value="3"/>
</dbReference>
<feature type="region of interest" description="Disordered" evidence="19">
    <location>
        <begin position="83"/>
        <end position="123"/>
    </location>
</feature>
<dbReference type="Proteomes" id="UP000243217">
    <property type="component" value="Unassembled WGS sequence"/>
</dbReference>
<keyword evidence="15" id="KW-0539">Nucleus</keyword>
<feature type="compositionally biased region" description="Polar residues" evidence="19">
    <location>
        <begin position="1089"/>
        <end position="1106"/>
    </location>
</feature>